<dbReference type="EC" id="3.2.1.101" evidence="4 10"/>
<dbReference type="SUPFAM" id="SSF48208">
    <property type="entry name" value="Six-hairpin glycosidases"/>
    <property type="match status" value="1"/>
</dbReference>
<comment type="subcellular location">
    <subcellularLocation>
        <location evidence="2">Endomembrane system</location>
    </subcellularLocation>
</comment>
<evidence type="ECO:0000256" key="7">
    <source>
        <dbReference type="ARBA" id="ARBA00023136"/>
    </source>
</evidence>
<dbReference type="STRING" id="1448320.A0A319DU93"/>
<dbReference type="EMBL" id="KZ825798">
    <property type="protein sequence ID" value="PYH99844.1"/>
    <property type="molecule type" value="Genomic_DNA"/>
</dbReference>
<dbReference type="InterPro" id="IPR014480">
    <property type="entry name" value="Mannan-1_6-alpha_mannosidase"/>
</dbReference>
<evidence type="ECO:0000256" key="2">
    <source>
        <dbReference type="ARBA" id="ARBA00004308"/>
    </source>
</evidence>
<dbReference type="GO" id="GO:0016052">
    <property type="term" value="P:carbohydrate catabolic process"/>
    <property type="evidence" value="ECO:0007669"/>
    <property type="project" value="InterPro"/>
</dbReference>
<evidence type="ECO:0000256" key="5">
    <source>
        <dbReference type="ARBA" id="ARBA00022729"/>
    </source>
</evidence>
<dbReference type="GO" id="GO:0009272">
    <property type="term" value="P:fungal-type cell wall biogenesis"/>
    <property type="evidence" value="ECO:0007669"/>
    <property type="project" value="TreeGrafter"/>
</dbReference>
<evidence type="ECO:0000256" key="12">
    <source>
        <dbReference type="SAM" id="SignalP"/>
    </source>
</evidence>
<feature type="chain" id="PRO_5016322484" description="Mannan endo-1,6-alpha-mannosidase" evidence="12">
    <location>
        <begin position="22"/>
        <end position="462"/>
    </location>
</feature>
<dbReference type="Gene3D" id="1.50.10.20">
    <property type="match status" value="1"/>
</dbReference>
<dbReference type="FunFam" id="1.50.10.20:FF:000006">
    <property type="entry name" value="Mannan endo-1,6-alpha-mannosidase"/>
    <property type="match status" value="1"/>
</dbReference>
<dbReference type="GO" id="GO:0012505">
    <property type="term" value="C:endomembrane system"/>
    <property type="evidence" value="ECO:0007669"/>
    <property type="project" value="UniProtKB-SubCell"/>
</dbReference>
<dbReference type="AlphaFoldDB" id="A0A319DU93"/>
<keyword evidence="8" id="KW-0325">Glycoprotein</keyword>
<evidence type="ECO:0000256" key="8">
    <source>
        <dbReference type="ARBA" id="ARBA00023180"/>
    </source>
</evidence>
<keyword evidence="5 12" id="KW-0732">Signal</keyword>
<protein>
    <recommendedName>
        <fullName evidence="4 10">Mannan endo-1,6-alpha-mannosidase</fullName>
        <ecNumber evidence="4 10">3.2.1.101</ecNumber>
    </recommendedName>
</protein>
<evidence type="ECO:0000256" key="3">
    <source>
        <dbReference type="ARBA" id="ARBA00009699"/>
    </source>
</evidence>
<evidence type="ECO:0000256" key="10">
    <source>
        <dbReference type="PIRNR" id="PIRNR016302"/>
    </source>
</evidence>
<dbReference type="PANTHER" id="PTHR12145">
    <property type="entry name" value="MANNAN ENDO-1,6-ALPHA-MANNOSIDASE DCW1"/>
    <property type="match status" value="1"/>
</dbReference>
<evidence type="ECO:0000256" key="1">
    <source>
        <dbReference type="ARBA" id="ARBA00001452"/>
    </source>
</evidence>
<accession>A0A319DU93</accession>
<dbReference type="Proteomes" id="UP000247810">
    <property type="component" value="Unassembled WGS sequence"/>
</dbReference>
<organism evidence="13 14">
    <name type="scientific">Aspergillus ellipticus CBS 707.79</name>
    <dbReference type="NCBI Taxonomy" id="1448320"/>
    <lineage>
        <taxon>Eukaryota</taxon>
        <taxon>Fungi</taxon>
        <taxon>Dikarya</taxon>
        <taxon>Ascomycota</taxon>
        <taxon>Pezizomycotina</taxon>
        <taxon>Eurotiomycetes</taxon>
        <taxon>Eurotiomycetidae</taxon>
        <taxon>Eurotiales</taxon>
        <taxon>Aspergillaceae</taxon>
        <taxon>Aspergillus</taxon>
        <taxon>Aspergillus subgen. Circumdati</taxon>
    </lineage>
</organism>
<dbReference type="GO" id="GO:0008496">
    <property type="term" value="F:mannan endo-1,6-alpha-mannosidase activity"/>
    <property type="evidence" value="ECO:0007669"/>
    <property type="project" value="UniProtKB-UniRule"/>
</dbReference>
<feature type="signal peptide" evidence="12">
    <location>
        <begin position="1"/>
        <end position="21"/>
    </location>
</feature>
<name>A0A319DU93_9EURO</name>
<keyword evidence="14" id="KW-1185">Reference proteome</keyword>
<dbReference type="OrthoDB" id="4187847at2759"/>
<feature type="region of interest" description="Disordered" evidence="11">
    <location>
        <begin position="400"/>
        <end position="436"/>
    </location>
</feature>
<evidence type="ECO:0000313" key="14">
    <source>
        <dbReference type="Proteomes" id="UP000247810"/>
    </source>
</evidence>
<evidence type="ECO:0000313" key="13">
    <source>
        <dbReference type="EMBL" id="PYH99844.1"/>
    </source>
</evidence>
<comment type="catalytic activity">
    <reaction evidence="1 10">
        <text>Random hydrolysis of (1-&gt;6)-alpha-D-mannosidic linkages in unbranched (1-&gt;6)-mannans.</text>
        <dbReference type="EC" id="3.2.1.101"/>
    </reaction>
</comment>
<keyword evidence="7" id="KW-0472">Membrane</keyword>
<proteinExistence type="inferred from homology"/>
<reference evidence="13 14" key="1">
    <citation type="submission" date="2018-02" db="EMBL/GenBank/DDBJ databases">
        <title>The genomes of Aspergillus section Nigri reveals drivers in fungal speciation.</title>
        <authorList>
            <consortium name="DOE Joint Genome Institute"/>
            <person name="Vesth T.C."/>
            <person name="Nybo J."/>
            <person name="Theobald S."/>
            <person name="Brandl J."/>
            <person name="Frisvad J.C."/>
            <person name="Nielsen K.F."/>
            <person name="Lyhne E.K."/>
            <person name="Kogle M.E."/>
            <person name="Kuo A."/>
            <person name="Riley R."/>
            <person name="Clum A."/>
            <person name="Nolan M."/>
            <person name="Lipzen A."/>
            <person name="Salamov A."/>
            <person name="Henrissat B."/>
            <person name="Wiebenga A."/>
            <person name="De vries R.P."/>
            <person name="Grigoriev I.V."/>
            <person name="Mortensen U.H."/>
            <person name="Andersen M.R."/>
            <person name="Baker S.E."/>
        </authorList>
    </citation>
    <scope>NUCLEOTIDE SEQUENCE [LARGE SCALE GENOMIC DNA]</scope>
    <source>
        <strain evidence="13 14">CBS 707.79</strain>
    </source>
</reference>
<comment type="similarity">
    <text evidence="3 10">Belongs to the glycosyl hydrolase 76 family.</text>
</comment>
<evidence type="ECO:0000256" key="4">
    <source>
        <dbReference type="ARBA" id="ARBA00012350"/>
    </source>
</evidence>
<gene>
    <name evidence="13" type="ORF">BO71DRAFT_341648</name>
</gene>
<keyword evidence="9 10" id="KW-0326">Glycosidase</keyword>
<evidence type="ECO:0000256" key="9">
    <source>
        <dbReference type="ARBA" id="ARBA00023295"/>
    </source>
</evidence>
<dbReference type="Pfam" id="PF03663">
    <property type="entry name" value="Glyco_hydro_76"/>
    <property type="match status" value="1"/>
</dbReference>
<evidence type="ECO:0000256" key="11">
    <source>
        <dbReference type="SAM" id="MobiDB-lite"/>
    </source>
</evidence>
<sequence length="462" mass="48938">MVLTNRLTTVLAVALAGSASAITLDITSEESIKNAASTASFNTMSNYTSNHTGSAPGAIPSDWWEGGALFTTLIQYWYFTGDTSNNPAVSEGMYWQRGSGNNYMPSNSSSYMSNVDQMTWGLAAMTAAELDYPQEAGMPSWLTLAQNVHRVQSARWNTNTCGGGLRWEIWPYQAGYTLKTAGSNGGLFQLSARLARFTGNQSYADWAETIWDWSLTTLVNNETWSVADSTSASDDCATVGRTQWTYNYGGYLSGLAYMYNFTNGDTKWKTGLDGLLNTTFTTFFPEKYGGKIMSEITCEPLELCDNSEDTYKGLLAGDLTFVSLVAPYTYSEILPHLQGSASGAAKQCTGGTNETLCGRRWYQTTWDGTSSMEEEMSATSIFTSNLVAFKDGAPATQATATNGTGSSAYGTGSGTSNGTSSTSTSASGNSTATGTTKNGGSTVACGALGVVAAILAGAVALV</sequence>
<evidence type="ECO:0000256" key="6">
    <source>
        <dbReference type="ARBA" id="ARBA00022801"/>
    </source>
</evidence>
<keyword evidence="6 10" id="KW-0378">Hydrolase</keyword>
<dbReference type="InterPro" id="IPR005198">
    <property type="entry name" value="Glyco_hydro_76"/>
</dbReference>
<dbReference type="InterPro" id="IPR008928">
    <property type="entry name" value="6-hairpin_glycosidase_sf"/>
</dbReference>
<dbReference type="PANTHER" id="PTHR12145:SF37">
    <property type="entry name" value="MANNAN ENDO-1,6-ALPHA-MANNOSIDASE"/>
    <property type="match status" value="1"/>
</dbReference>
<dbReference type="VEuPathDB" id="FungiDB:BO71DRAFT_341648"/>
<dbReference type="PIRSF" id="PIRSF016302">
    <property type="entry name" value="Man_a_manosd"/>
    <property type="match status" value="1"/>
</dbReference>